<sequence length="137" mass="14336">MAHTATAEAARKAVTSLLSQLGVDDWEEETADLLLGVACAEAAELLAGASRLQGSSLITADDVRQAAFLREGEPPSEAEARKRRKAINDQPLPVVDGTEFLMLKQEKPKPASRVSAESTSAGGKGEGASCDASDQEL</sequence>
<dbReference type="Proteomes" id="UP000186817">
    <property type="component" value="Unassembled WGS sequence"/>
</dbReference>
<gene>
    <name evidence="2" type="ORF">AK812_SmicGene22241</name>
</gene>
<reference evidence="2 3" key="1">
    <citation type="submission" date="2016-02" db="EMBL/GenBank/DDBJ databases">
        <title>Genome analysis of coral dinoflagellate symbionts highlights evolutionary adaptations to a symbiotic lifestyle.</title>
        <authorList>
            <person name="Aranda M."/>
            <person name="Li Y."/>
            <person name="Liew Y.J."/>
            <person name="Baumgarten S."/>
            <person name="Simakov O."/>
            <person name="Wilson M."/>
            <person name="Piel J."/>
            <person name="Ashoor H."/>
            <person name="Bougouffa S."/>
            <person name="Bajic V.B."/>
            <person name="Ryu T."/>
            <person name="Ravasi T."/>
            <person name="Bayer T."/>
            <person name="Micklem G."/>
            <person name="Kim H."/>
            <person name="Bhak J."/>
            <person name="Lajeunesse T.C."/>
            <person name="Voolstra C.R."/>
        </authorList>
    </citation>
    <scope>NUCLEOTIDE SEQUENCE [LARGE SCALE GENOMIC DNA]</scope>
    <source>
        <strain evidence="2 3">CCMP2467</strain>
    </source>
</reference>
<evidence type="ECO:0000313" key="3">
    <source>
        <dbReference type="Proteomes" id="UP000186817"/>
    </source>
</evidence>
<keyword evidence="3" id="KW-1185">Reference proteome</keyword>
<dbReference type="OrthoDB" id="10390191at2759"/>
<feature type="region of interest" description="Disordered" evidence="1">
    <location>
        <begin position="69"/>
        <end position="137"/>
    </location>
</feature>
<proteinExistence type="predicted"/>
<dbReference type="OMA" id="KAINDQP"/>
<accession>A0A1Q9DKF9</accession>
<evidence type="ECO:0000313" key="2">
    <source>
        <dbReference type="EMBL" id="OLP95656.1"/>
    </source>
</evidence>
<dbReference type="AlphaFoldDB" id="A0A1Q9DKF9"/>
<protein>
    <submittedName>
        <fullName evidence="2">Uncharacterized protein</fullName>
    </submittedName>
</protein>
<evidence type="ECO:0000256" key="1">
    <source>
        <dbReference type="SAM" id="MobiDB-lite"/>
    </source>
</evidence>
<name>A0A1Q9DKF9_SYMMI</name>
<organism evidence="2 3">
    <name type="scientific">Symbiodinium microadriaticum</name>
    <name type="common">Dinoflagellate</name>
    <name type="synonym">Zooxanthella microadriatica</name>
    <dbReference type="NCBI Taxonomy" id="2951"/>
    <lineage>
        <taxon>Eukaryota</taxon>
        <taxon>Sar</taxon>
        <taxon>Alveolata</taxon>
        <taxon>Dinophyceae</taxon>
        <taxon>Suessiales</taxon>
        <taxon>Symbiodiniaceae</taxon>
        <taxon>Symbiodinium</taxon>
    </lineage>
</organism>
<comment type="caution">
    <text evidence="2">The sequence shown here is derived from an EMBL/GenBank/DDBJ whole genome shotgun (WGS) entry which is preliminary data.</text>
</comment>
<dbReference type="EMBL" id="LSRX01000496">
    <property type="protein sequence ID" value="OLP95656.1"/>
    <property type="molecule type" value="Genomic_DNA"/>
</dbReference>